<accession>A0A919DA98</accession>
<evidence type="ECO:0000313" key="2">
    <source>
        <dbReference type="Proteomes" id="UP000636453"/>
    </source>
</evidence>
<dbReference type="AlphaFoldDB" id="A0A919DA98"/>
<reference evidence="1" key="1">
    <citation type="journal article" date="2014" name="Int. J. Syst. Evol. Microbiol.">
        <title>Complete genome sequence of Corynebacterium casei LMG S-19264T (=DSM 44701T), isolated from a smear-ripened cheese.</title>
        <authorList>
            <consortium name="US DOE Joint Genome Institute (JGI-PGF)"/>
            <person name="Walter F."/>
            <person name="Albersmeier A."/>
            <person name="Kalinowski J."/>
            <person name="Ruckert C."/>
        </authorList>
    </citation>
    <scope>NUCLEOTIDE SEQUENCE</scope>
    <source>
        <strain evidence="1">KCTC 32020</strain>
    </source>
</reference>
<dbReference type="RefSeq" id="WP_146472570.1">
    <property type="nucleotide sequence ID" value="NZ_BNCF01000001.1"/>
</dbReference>
<name>A0A919DA98_9GAMM</name>
<keyword evidence="2" id="KW-1185">Reference proteome</keyword>
<evidence type="ECO:0000313" key="1">
    <source>
        <dbReference type="EMBL" id="GHE25671.1"/>
    </source>
</evidence>
<organism evidence="1 2">
    <name type="scientific">Vulcaniibacterium thermophilum</name>
    <dbReference type="NCBI Taxonomy" id="1169913"/>
    <lineage>
        <taxon>Bacteria</taxon>
        <taxon>Pseudomonadati</taxon>
        <taxon>Pseudomonadota</taxon>
        <taxon>Gammaproteobacteria</taxon>
        <taxon>Lysobacterales</taxon>
        <taxon>Lysobacteraceae</taxon>
        <taxon>Vulcaniibacterium</taxon>
    </lineage>
</organism>
<dbReference type="Proteomes" id="UP000636453">
    <property type="component" value="Unassembled WGS sequence"/>
</dbReference>
<dbReference type="EMBL" id="BNCF01000001">
    <property type="protein sequence ID" value="GHE25671.1"/>
    <property type="molecule type" value="Genomic_DNA"/>
</dbReference>
<proteinExistence type="predicted"/>
<reference evidence="1" key="2">
    <citation type="submission" date="2020-09" db="EMBL/GenBank/DDBJ databases">
        <authorList>
            <person name="Sun Q."/>
            <person name="Kim S."/>
        </authorList>
    </citation>
    <scope>NUCLEOTIDE SEQUENCE</scope>
    <source>
        <strain evidence="1">KCTC 32020</strain>
    </source>
</reference>
<gene>
    <name evidence="1" type="ORF">GCM10007167_03030</name>
</gene>
<protein>
    <submittedName>
        <fullName evidence="1">Uncharacterized protein</fullName>
    </submittedName>
</protein>
<sequence>MSIPDEQLKRLLLQLAELSAKNVQLIQVLDEHLNGQAWVLRKFAEAVMTAAPEVRPHVRQAFATLLASPDAIPGEFARELTEHLHRAAAASEDAHGA</sequence>
<comment type="caution">
    <text evidence="1">The sequence shown here is derived from an EMBL/GenBank/DDBJ whole genome shotgun (WGS) entry which is preliminary data.</text>
</comment>